<feature type="compositionally biased region" description="Low complexity" evidence="1">
    <location>
        <begin position="186"/>
        <end position="209"/>
    </location>
</feature>
<proteinExistence type="predicted"/>
<feature type="region of interest" description="Disordered" evidence="1">
    <location>
        <begin position="149"/>
        <end position="169"/>
    </location>
</feature>
<evidence type="ECO:0000256" key="1">
    <source>
        <dbReference type="SAM" id="MobiDB-lite"/>
    </source>
</evidence>
<reference evidence="2" key="1">
    <citation type="submission" date="2022-08" db="EMBL/GenBank/DDBJ databases">
        <title>Genome sequencing of akame (Lates japonicus).</title>
        <authorList>
            <person name="Hashiguchi Y."/>
            <person name="Takahashi H."/>
        </authorList>
    </citation>
    <scope>NUCLEOTIDE SEQUENCE</scope>
    <source>
        <strain evidence="2">Kochi</strain>
    </source>
</reference>
<feature type="region of interest" description="Disordered" evidence="1">
    <location>
        <begin position="302"/>
        <end position="332"/>
    </location>
</feature>
<evidence type="ECO:0000313" key="3">
    <source>
        <dbReference type="Proteomes" id="UP001279410"/>
    </source>
</evidence>
<evidence type="ECO:0000313" key="2">
    <source>
        <dbReference type="EMBL" id="GLD74037.1"/>
    </source>
</evidence>
<feature type="region of interest" description="Disordered" evidence="1">
    <location>
        <begin position="186"/>
        <end position="225"/>
    </location>
</feature>
<feature type="compositionally biased region" description="Pro residues" evidence="1">
    <location>
        <begin position="210"/>
        <end position="221"/>
    </location>
</feature>
<accession>A0AAD3NG75</accession>
<keyword evidence="3" id="KW-1185">Reference proteome</keyword>
<organism evidence="2 3">
    <name type="scientific">Lates japonicus</name>
    <name type="common">Japanese lates</name>
    <dbReference type="NCBI Taxonomy" id="270547"/>
    <lineage>
        <taxon>Eukaryota</taxon>
        <taxon>Metazoa</taxon>
        <taxon>Chordata</taxon>
        <taxon>Craniata</taxon>
        <taxon>Vertebrata</taxon>
        <taxon>Euteleostomi</taxon>
        <taxon>Actinopterygii</taxon>
        <taxon>Neopterygii</taxon>
        <taxon>Teleostei</taxon>
        <taxon>Neoteleostei</taxon>
        <taxon>Acanthomorphata</taxon>
        <taxon>Carangaria</taxon>
        <taxon>Carangaria incertae sedis</taxon>
        <taxon>Centropomidae</taxon>
        <taxon>Lates</taxon>
    </lineage>
</organism>
<dbReference type="AlphaFoldDB" id="A0AAD3NG75"/>
<feature type="region of interest" description="Disordered" evidence="1">
    <location>
        <begin position="48"/>
        <end position="72"/>
    </location>
</feature>
<name>A0AAD3NG75_LATJO</name>
<gene>
    <name evidence="2" type="ORF">AKAME5_002536400</name>
</gene>
<protein>
    <submittedName>
        <fullName evidence="2">Voltage-dependent T-type calcium channel subunit alpha-1I-like protein</fullName>
    </submittedName>
</protein>
<dbReference type="EMBL" id="BRZM01001961">
    <property type="protein sequence ID" value="GLD74037.1"/>
    <property type="molecule type" value="Genomic_DNA"/>
</dbReference>
<feature type="compositionally biased region" description="Pro residues" evidence="1">
    <location>
        <begin position="156"/>
        <end position="169"/>
    </location>
</feature>
<sequence length="530" mass="58279">MAQFVLVNVVVAVLMKHLEESNKEAKEDAEMDAEIALEMAMERQRRLSTTSNNSSVGGTYVGPCPNSPGQEEEVQYEDQDMLSTRKMSVSRMHSLPNDSYMFRPVRPASAPYPLEEVDLSPQHQHSGSVTIGPLPAMSLCRYQACPRSPSVTSLPSPLPRIARPPSPPMPCADSFPLLPLLPSAFTPSPSPPSASSAHLSPHSFSLHLPRPSPLAPQPPGMNRPAASLSATLLAREVSHHQLGPYRWRDEGGGSPEETGEVTLATAAPLAEYTHRMSSVTFAYFRQETTVRKGWSGISCEVQSVGQRPQKEEDESSCISIHPPSEEHPKSPHPKLADCSMMLGLADTSYDLTPHTQSNTHMQDVSADTHRSWITPSAAVLTPIHIRCKHTRPAHTAALARARQHTPRRTLRTHHTLRIHTSPSAPNIFISSCTSTFQMLCLSTSGLLSCCKASSHRGTRSLPQFTFEQPQSRYESVSAGLSDMTQPLLFPFDNRLGSGHRIQCKEPDGPMNIEHCLQKKLIIWSESLKLE</sequence>
<dbReference type="Proteomes" id="UP001279410">
    <property type="component" value="Unassembled WGS sequence"/>
</dbReference>
<comment type="caution">
    <text evidence="2">The sequence shown here is derived from an EMBL/GenBank/DDBJ whole genome shotgun (WGS) entry which is preliminary data.</text>
</comment>